<keyword evidence="3" id="KW-0813">Transport</keyword>
<feature type="domain" description="ABC transporter" evidence="13">
    <location>
        <begin position="471"/>
        <end position="706"/>
    </location>
</feature>
<dbReference type="GO" id="GO:0016887">
    <property type="term" value="F:ATP hydrolysis activity"/>
    <property type="evidence" value="ECO:0007669"/>
    <property type="project" value="InterPro"/>
</dbReference>
<feature type="transmembrane region" description="Helical" evidence="12">
    <location>
        <begin position="778"/>
        <end position="803"/>
    </location>
</feature>
<reference evidence="15 16" key="1">
    <citation type="journal article" date="2013" name="PLoS Genet.">
        <title>Distinctive expansion of potential virulence genes in the genome of the oomycete fish pathogen Saprolegnia parasitica.</title>
        <authorList>
            <person name="Jiang R.H."/>
            <person name="de Bruijn I."/>
            <person name="Haas B.J."/>
            <person name="Belmonte R."/>
            <person name="Lobach L."/>
            <person name="Christie J."/>
            <person name="van den Ackerveken G."/>
            <person name="Bottin A."/>
            <person name="Bulone V."/>
            <person name="Diaz-Moreno S.M."/>
            <person name="Dumas B."/>
            <person name="Fan L."/>
            <person name="Gaulin E."/>
            <person name="Govers F."/>
            <person name="Grenville-Briggs L.J."/>
            <person name="Horner N.R."/>
            <person name="Levin J.Z."/>
            <person name="Mammella M."/>
            <person name="Meijer H.J."/>
            <person name="Morris P."/>
            <person name="Nusbaum C."/>
            <person name="Oome S."/>
            <person name="Phillips A.J."/>
            <person name="van Rooyen D."/>
            <person name="Rzeszutek E."/>
            <person name="Saraiva M."/>
            <person name="Secombes C.J."/>
            <person name="Seidl M.F."/>
            <person name="Snel B."/>
            <person name="Stassen J.H."/>
            <person name="Sykes S."/>
            <person name="Tripathy S."/>
            <person name="van den Berg H."/>
            <person name="Vega-Arreguin J.C."/>
            <person name="Wawra S."/>
            <person name="Young S.K."/>
            <person name="Zeng Q."/>
            <person name="Dieguez-Uribeondo J."/>
            <person name="Russ C."/>
            <person name="Tyler B.M."/>
            <person name="van West P."/>
        </authorList>
    </citation>
    <scope>NUCLEOTIDE SEQUENCE [LARGE SCALE GENOMIC DNA]</scope>
    <source>
        <strain evidence="15 16">CBS 223.65</strain>
    </source>
</reference>
<feature type="domain" description="ABC transporter" evidence="13">
    <location>
        <begin position="1106"/>
        <end position="1344"/>
    </location>
</feature>
<feature type="transmembrane region" description="Helical" evidence="12">
    <location>
        <begin position="180"/>
        <end position="207"/>
    </location>
</feature>
<dbReference type="RefSeq" id="XP_012196344.1">
    <property type="nucleotide sequence ID" value="XM_012340954.1"/>
</dbReference>
<evidence type="ECO:0000256" key="8">
    <source>
        <dbReference type="ARBA" id="ARBA00022989"/>
    </source>
</evidence>
<dbReference type="InterPro" id="IPR003593">
    <property type="entry name" value="AAA+_ATPase"/>
</dbReference>
<dbReference type="PROSITE" id="PS00211">
    <property type="entry name" value="ABC_TRANSPORTER_1"/>
    <property type="match status" value="1"/>
</dbReference>
<dbReference type="FunFam" id="1.20.1560.10:FF:000018">
    <property type="entry name" value="ATP-binding cassette subfamily B member 11"/>
    <property type="match status" value="1"/>
</dbReference>
<gene>
    <name evidence="15" type="ORF">SPRG_02378</name>
</gene>
<dbReference type="InterPro" id="IPR027417">
    <property type="entry name" value="P-loop_NTPase"/>
</dbReference>
<feature type="domain" description="ABC transmembrane type-1" evidence="14">
    <location>
        <begin position="782"/>
        <end position="1071"/>
    </location>
</feature>
<evidence type="ECO:0000256" key="9">
    <source>
        <dbReference type="ARBA" id="ARBA00023136"/>
    </source>
</evidence>
<dbReference type="VEuPathDB" id="FungiDB:SPRG_02378"/>
<evidence type="ECO:0000313" key="16">
    <source>
        <dbReference type="Proteomes" id="UP000030745"/>
    </source>
</evidence>
<dbReference type="GO" id="GO:0090374">
    <property type="term" value="P:oligopeptide export from mitochondrion"/>
    <property type="evidence" value="ECO:0007669"/>
    <property type="project" value="TreeGrafter"/>
</dbReference>
<evidence type="ECO:0000256" key="2">
    <source>
        <dbReference type="ARBA" id="ARBA00007577"/>
    </source>
</evidence>
<evidence type="ECO:0000256" key="11">
    <source>
        <dbReference type="SAM" id="MobiDB-lite"/>
    </source>
</evidence>
<evidence type="ECO:0000256" key="10">
    <source>
        <dbReference type="ARBA" id="ARBA00023180"/>
    </source>
</evidence>
<evidence type="ECO:0000256" key="12">
    <source>
        <dbReference type="SAM" id="Phobius"/>
    </source>
</evidence>
<name>A0A067CQD7_SAPPC</name>
<keyword evidence="6" id="KW-0547">Nucleotide-binding</keyword>
<evidence type="ECO:0000259" key="13">
    <source>
        <dbReference type="PROSITE" id="PS50893"/>
    </source>
</evidence>
<feature type="transmembrane region" description="Helical" evidence="12">
    <location>
        <begin position="823"/>
        <end position="840"/>
    </location>
</feature>
<dbReference type="GO" id="GO:0005743">
    <property type="term" value="C:mitochondrial inner membrane"/>
    <property type="evidence" value="ECO:0007669"/>
    <property type="project" value="TreeGrafter"/>
</dbReference>
<dbReference type="Pfam" id="PF00664">
    <property type="entry name" value="ABC_membrane"/>
    <property type="match status" value="2"/>
</dbReference>
<sequence>MMSTTSYSWCEASVAKAQRRPSAMRRAAPKARGLNKAKPQVMPPRNALQTQVRDLQKTKKALQQRPMRKRLEVEAFVATMPPPALEYVLAATPKASRVTSPPPSPSSSKKKATNSKRKPGESVSFSQLFRFADLTDKGLMVVGTLCAIATGCAQPLRILLFGGVVSAFNPTGTSDMLSQVTTICLTFVGMGVGVIICGFGQVACWSYTSSRQAQRLRACYIDGILKQEIGWFDVNNPQTLSSKVTETILLIQDGIGRKVGDGFNFFAMFVCGIAIGFKSGWKLSLVVLAFLPLLATGIFTMVKTVAAAVQRAIKAYGAAGAVAEEALSNIRTVHMFNAMAATAKKYDDALVEAEAAGIQKGLMSGVSGGFTFCMIFVTYTAAISYGAVLVANDNLEVPKCTSDCYDGGRVLVVFFGVIMGAMALGQAGPSIEATASARAAAFDAYAIMDRASAIDPMATTGRRLDHVDGQITLENIVFAYPNRPEVQVCDGYSLDIRAGEKVALVGPSGSGKSTIVSLVERFYDPVSGVVKLDGVDLRELNTRWLRSQIGLVGQEPCLFADTIANNIGHGKPGATLDEIHEAARQANAYDFIKSFLGALIQWSANAARSSRKQRIAIARAIIKNPAVLLLDEATSALDTESEGIVQASLDKLLEARKRTTIIIAHRLATVRDADRIVVLDGGCVIEQGSHDELMRLQNGQYRMLVEAQSRKSPTKRTGSVMAFAGANDDVATVGSCVLSILPTTPANPTPVAATEELPSTKLHKVSASRIWALSQPELQYTILGAIGSVISGATFPVWGVLLSKCIVLFFDFNLTADEMKTRGWHWGCYFLILGATYASGKIAQDYGFSVVSERLTTRIRAMGFAAMLRQEVGWYDLPEHSSGALTTSLSTDCAMMQKISADLLKNVLNMAMCLLTAFAIAFYYSWQMTLALLAVFPMLAFASKMRAKSMQADETKENPGDLLAGALLSETINSIRTVASFNMESAIAASYCKHVAVAIKEDQRAALLGGLIFGVAQSMMFFAMAFLFYIGGYMISHGIITFEQMFMVLMAIMMSSFGVGQAAQSLAERGKVAHAASNVFSLIDRVPKIDAMSTTGRTLDRVAGTIAFESVQFAYPARPDSRVYTDYNLVIEAGTTVALVGASGSGKSTAIGLIERFYDPLAGRVLLDGVDLQEFNLNWLREHISLVGQEPVLFTGTIAENILTGKPGASMADVEAAAKMANAHEFISKFPDGYHTHVGDRGVQVSGGQKQRIAIARAILRDPEVLLLDEATSALDNESERIVQASLDALLKMKKRTTVIVAHRLTTIRDADKIAVAHEGRIVELGTHDELMAIGGIYKTLVARQMAATES</sequence>
<feature type="transmembrane region" description="Helical" evidence="12">
    <location>
        <begin position="139"/>
        <end position="160"/>
    </location>
</feature>
<feature type="region of interest" description="Disordered" evidence="11">
    <location>
        <begin position="19"/>
        <end position="46"/>
    </location>
</feature>
<feature type="transmembrane region" description="Helical" evidence="12">
    <location>
        <begin position="1035"/>
        <end position="1059"/>
    </location>
</feature>
<dbReference type="InterPro" id="IPR011527">
    <property type="entry name" value="ABC1_TM_dom"/>
</dbReference>
<comment type="subcellular location">
    <subcellularLocation>
        <location evidence="1">Membrane</location>
        <topology evidence="1">Multi-pass membrane protein</topology>
    </subcellularLocation>
</comment>
<dbReference type="Gene3D" id="3.40.50.300">
    <property type="entry name" value="P-loop containing nucleotide triphosphate hydrolases"/>
    <property type="match status" value="2"/>
</dbReference>
<keyword evidence="16" id="KW-1185">Reference proteome</keyword>
<evidence type="ECO:0000256" key="3">
    <source>
        <dbReference type="ARBA" id="ARBA00022448"/>
    </source>
</evidence>
<dbReference type="OrthoDB" id="6500128at2759"/>
<feature type="region of interest" description="Disordered" evidence="11">
    <location>
        <begin position="94"/>
        <end position="120"/>
    </location>
</feature>
<comment type="similarity">
    <text evidence="2">Belongs to the ABC transporter superfamily. ABCB family. Multidrug resistance exporter (TC 3.A.1.201) subfamily.</text>
</comment>
<feature type="transmembrane region" description="Helical" evidence="12">
    <location>
        <begin position="1005"/>
        <end position="1029"/>
    </location>
</feature>
<dbReference type="Gene3D" id="1.20.1560.10">
    <property type="entry name" value="ABC transporter type 1, transmembrane domain"/>
    <property type="match status" value="1"/>
</dbReference>
<feature type="domain" description="ABC transmembrane type-1" evidence="14">
    <location>
        <begin position="141"/>
        <end position="436"/>
    </location>
</feature>
<dbReference type="KEGG" id="spar:SPRG_02378"/>
<evidence type="ECO:0000259" key="14">
    <source>
        <dbReference type="PROSITE" id="PS50929"/>
    </source>
</evidence>
<evidence type="ECO:0000256" key="1">
    <source>
        <dbReference type="ARBA" id="ARBA00004141"/>
    </source>
</evidence>
<dbReference type="InterPro" id="IPR003439">
    <property type="entry name" value="ABC_transporter-like_ATP-bd"/>
</dbReference>
<feature type="compositionally biased region" description="Basic residues" evidence="11">
    <location>
        <begin position="108"/>
        <end position="117"/>
    </location>
</feature>
<feature type="transmembrane region" description="Helical" evidence="12">
    <location>
        <begin position="283"/>
        <end position="302"/>
    </location>
</feature>
<keyword evidence="9 12" id="KW-0472">Membrane</keyword>
<evidence type="ECO:0000256" key="7">
    <source>
        <dbReference type="ARBA" id="ARBA00022840"/>
    </source>
</evidence>
<dbReference type="OMA" id="NYDNHKQ"/>
<dbReference type="SUPFAM" id="SSF90123">
    <property type="entry name" value="ABC transporter transmembrane region"/>
    <property type="match status" value="2"/>
</dbReference>
<proteinExistence type="inferred from homology"/>
<dbReference type="FunFam" id="3.40.50.300:FF:000240">
    <property type="entry name" value="ABC transporter B family member 20"/>
    <property type="match status" value="1"/>
</dbReference>
<dbReference type="CDD" id="cd03249">
    <property type="entry name" value="ABC_MTABC3_MDL1_MDL2"/>
    <property type="match status" value="1"/>
</dbReference>
<dbReference type="EMBL" id="KK583194">
    <property type="protein sequence ID" value="KDO32678.1"/>
    <property type="molecule type" value="Genomic_DNA"/>
</dbReference>
<dbReference type="CDD" id="cd18577">
    <property type="entry name" value="ABC_6TM_Pgp_ABCB1_D1_like"/>
    <property type="match status" value="1"/>
</dbReference>
<evidence type="ECO:0000256" key="5">
    <source>
        <dbReference type="ARBA" id="ARBA00022737"/>
    </source>
</evidence>
<keyword evidence="4 12" id="KW-0812">Transmembrane</keyword>
<evidence type="ECO:0000313" key="15">
    <source>
        <dbReference type="EMBL" id="KDO32678.1"/>
    </source>
</evidence>
<dbReference type="PANTHER" id="PTHR43394:SF18">
    <property type="entry name" value="ABC TRANSPORTER B FAMILY MEMBER 11-LIKE"/>
    <property type="match status" value="1"/>
</dbReference>
<feature type="compositionally biased region" description="Basic residues" evidence="11">
    <location>
        <begin position="19"/>
        <end position="35"/>
    </location>
</feature>
<dbReference type="PROSITE" id="PS50929">
    <property type="entry name" value="ABC_TM1F"/>
    <property type="match status" value="2"/>
</dbReference>
<dbReference type="PROSITE" id="PS50893">
    <property type="entry name" value="ABC_TRANSPORTER_2"/>
    <property type="match status" value="2"/>
</dbReference>
<dbReference type="GeneID" id="24124933"/>
<dbReference type="FunFam" id="3.40.50.300:FF:000251">
    <property type="entry name" value="ABC transporter B family member 19"/>
    <property type="match status" value="1"/>
</dbReference>
<organism evidence="15 16">
    <name type="scientific">Saprolegnia parasitica (strain CBS 223.65)</name>
    <dbReference type="NCBI Taxonomy" id="695850"/>
    <lineage>
        <taxon>Eukaryota</taxon>
        <taxon>Sar</taxon>
        <taxon>Stramenopiles</taxon>
        <taxon>Oomycota</taxon>
        <taxon>Saprolegniomycetes</taxon>
        <taxon>Saprolegniales</taxon>
        <taxon>Saprolegniaceae</taxon>
        <taxon>Saprolegnia</taxon>
    </lineage>
</organism>
<feature type="transmembrane region" description="Helical" evidence="12">
    <location>
        <begin position="930"/>
        <end position="947"/>
    </location>
</feature>
<keyword evidence="8 12" id="KW-1133">Transmembrane helix</keyword>
<evidence type="ECO:0000256" key="4">
    <source>
        <dbReference type="ARBA" id="ARBA00022692"/>
    </source>
</evidence>
<dbReference type="InterPro" id="IPR039421">
    <property type="entry name" value="Type_1_exporter"/>
</dbReference>
<protein>
    <submittedName>
        <fullName evidence="15">Uncharacterized protein</fullName>
    </submittedName>
</protein>
<dbReference type="GO" id="GO:0015421">
    <property type="term" value="F:ABC-type oligopeptide transporter activity"/>
    <property type="evidence" value="ECO:0007669"/>
    <property type="project" value="TreeGrafter"/>
</dbReference>
<feature type="transmembrane region" description="Helical" evidence="12">
    <location>
        <begin position="369"/>
        <end position="390"/>
    </location>
</feature>
<dbReference type="Proteomes" id="UP000030745">
    <property type="component" value="Unassembled WGS sequence"/>
</dbReference>
<keyword evidence="5" id="KW-0677">Repeat</keyword>
<dbReference type="Pfam" id="PF00005">
    <property type="entry name" value="ABC_tran"/>
    <property type="match status" value="2"/>
</dbReference>
<dbReference type="STRING" id="695850.A0A067CQD7"/>
<evidence type="ECO:0000256" key="6">
    <source>
        <dbReference type="ARBA" id="ARBA00022741"/>
    </source>
</evidence>
<dbReference type="SUPFAM" id="SSF52540">
    <property type="entry name" value="P-loop containing nucleoside triphosphate hydrolases"/>
    <property type="match status" value="2"/>
</dbReference>
<accession>A0A067CQD7</accession>
<dbReference type="CDD" id="cd18578">
    <property type="entry name" value="ABC_6TM_Pgp_ABCB1_D2_like"/>
    <property type="match status" value="1"/>
</dbReference>
<dbReference type="InterPro" id="IPR017871">
    <property type="entry name" value="ABC_transporter-like_CS"/>
</dbReference>
<dbReference type="PANTHER" id="PTHR43394">
    <property type="entry name" value="ATP-DEPENDENT PERMEASE MDL1, MITOCHONDRIAL"/>
    <property type="match status" value="1"/>
</dbReference>
<feature type="transmembrane region" description="Helical" evidence="12">
    <location>
        <begin position="410"/>
        <end position="428"/>
    </location>
</feature>
<keyword evidence="10" id="KW-0325">Glycoprotein</keyword>
<dbReference type="GO" id="GO:0005524">
    <property type="term" value="F:ATP binding"/>
    <property type="evidence" value="ECO:0007669"/>
    <property type="project" value="UniProtKB-KW"/>
</dbReference>
<dbReference type="InterPro" id="IPR036640">
    <property type="entry name" value="ABC1_TM_sf"/>
</dbReference>
<dbReference type="SMART" id="SM00382">
    <property type="entry name" value="AAA"/>
    <property type="match status" value="2"/>
</dbReference>
<keyword evidence="7" id="KW-0067">ATP-binding</keyword>